<dbReference type="PANTHER" id="PTHR31465">
    <property type="entry name" value="PROTEIN RTA1-RELATED"/>
    <property type="match status" value="1"/>
</dbReference>
<organism evidence="7 8">
    <name type="scientific">Pochonia chlamydosporia 170</name>
    <dbReference type="NCBI Taxonomy" id="1380566"/>
    <lineage>
        <taxon>Eukaryota</taxon>
        <taxon>Fungi</taxon>
        <taxon>Dikarya</taxon>
        <taxon>Ascomycota</taxon>
        <taxon>Pezizomycotina</taxon>
        <taxon>Sordariomycetes</taxon>
        <taxon>Hypocreomycetidae</taxon>
        <taxon>Hypocreales</taxon>
        <taxon>Clavicipitaceae</taxon>
        <taxon>Pochonia</taxon>
    </lineage>
</organism>
<sequence length="400" mass="44080">MLFSILLFVTAAAAVAIPSTPISEPTTTLNILPRETSTTPPTPSTFSKTEYITIEGVTNSVLTIPGKTIAIATVPTCIQTAVPDNNGYIPPGECDALWNYYPSFGAALAVACLFGFLVVVHIWQAAMFKKTWCWVIIMATIWEMTAMIFRTLSSKNQQSKGLLLVFQIFILLAPLWVNAFAYMTFARMVHYFHPRRSILRMPASIIAIVFVFLDIASFAVQLAGGSMASPGSAPDVQQKALHIYMLGIGFQELIIVLFVVLCAMFQVQLSRLDGGRSCSLFKAHWGPLLCALYFSLAMITVRIVYRLAEFSSGIRKNSALVTKEAYFYILEAGPMVLAVFSFVVVHPGRVMTNRALEMPGVFTVLRNSCARRKGKELLSDSGSETELAEGWRVRKDEIAA</sequence>
<dbReference type="KEGG" id="pchm:VFPPC_16841"/>
<dbReference type="InterPro" id="IPR007568">
    <property type="entry name" value="RTA1"/>
</dbReference>
<dbReference type="OrthoDB" id="5384040at2759"/>
<dbReference type="EMBL" id="LSBJ02000002">
    <property type="protein sequence ID" value="OAQ59612.1"/>
    <property type="molecule type" value="Genomic_DNA"/>
</dbReference>
<evidence type="ECO:0000256" key="1">
    <source>
        <dbReference type="ARBA" id="ARBA00004141"/>
    </source>
</evidence>
<keyword evidence="2 5" id="KW-0812">Transmembrane</keyword>
<name>A0A179F2E4_METCM</name>
<evidence type="ECO:0000313" key="7">
    <source>
        <dbReference type="EMBL" id="OAQ59612.1"/>
    </source>
</evidence>
<feature type="transmembrane region" description="Helical" evidence="5">
    <location>
        <begin position="285"/>
        <end position="305"/>
    </location>
</feature>
<evidence type="ECO:0000313" key="8">
    <source>
        <dbReference type="Proteomes" id="UP000078397"/>
    </source>
</evidence>
<keyword evidence="4 5" id="KW-0472">Membrane</keyword>
<dbReference type="Proteomes" id="UP000078397">
    <property type="component" value="Unassembled WGS sequence"/>
</dbReference>
<dbReference type="STRING" id="1380566.A0A179F2E4"/>
<feature type="transmembrane region" description="Helical" evidence="5">
    <location>
        <begin position="243"/>
        <end position="265"/>
    </location>
</feature>
<evidence type="ECO:0000256" key="5">
    <source>
        <dbReference type="SAM" id="Phobius"/>
    </source>
</evidence>
<feature type="transmembrane region" description="Helical" evidence="5">
    <location>
        <begin position="161"/>
        <end position="182"/>
    </location>
</feature>
<reference evidence="7 8" key="1">
    <citation type="journal article" date="2016" name="PLoS Pathog.">
        <title>Biosynthesis of antibiotic leucinostatins in bio-control fungus Purpureocillium lilacinum and their inhibition on phytophthora revealed by genome mining.</title>
        <authorList>
            <person name="Wang G."/>
            <person name="Liu Z."/>
            <person name="Lin R."/>
            <person name="Li E."/>
            <person name="Mao Z."/>
            <person name="Ling J."/>
            <person name="Yang Y."/>
            <person name="Yin W.B."/>
            <person name="Xie B."/>
        </authorList>
    </citation>
    <scope>NUCLEOTIDE SEQUENCE [LARGE SCALE GENOMIC DNA]</scope>
    <source>
        <strain evidence="7">170</strain>
    </source>
</reference>
<feature type="transmembrane region" description="Helical" evidence="5">
    <location>
        <begin position="325"/>
        <end position="345"/>
    </location>
</feature>
<evidence type="ECO:0000256" key="4">
    <source>
        <dbReference type="ARBA" id="ARBA00023136"/>
    </source>
</evidence>
<dbReference type="RefSeq" id="XP_018137605.1">
    <property type="nucleotide sequence ID" value="XM_018294594.1"/>
</dbReference>
<dbReference type="GeneID" id="28858588"/>
<keyword evidence="8" id="KW-1185">Reference proteome</keyword>
<gene>
    <name evidence="7" type="ORF">VFPPC_16841</name>
</gene>
<feature type="chain" id="PRO_5008101148" evidence="6">
    <location>
        <begin position="17"/>
        <end position="400"/>
    </location>
</feature>
<evidence type="ECO:0000256" key="2">
    <source>
        <dbReference type="ARBA" id="ARBA00022692"/>
    </source>
</evidence>
<feature type="transmembrane region" description="Helical" evidence="5">
    <location>
        <begin position="203"/>
        <end position="223"/>
    </location>
</feature>
<evidence type="ECO:0000256" key="6">
    <source>
        <dbReference type="SAM" id="SignalP"/>
    </source>
</evidence>
<accession>A0A179F2E4</accession>
<dbReference type="AlphaFoldDB" id="A0A179F2E4"/>
<feature type="signal peptide" evidence="6">
    <location>
        <begin position="1"/>
        <end position="16"/>
    </location>
</feature>
<keyword evidence="6" id="KW-0732">Signal</keyword>
<dbReference type="Pfam" id="PF04479">
    <property type="entry name" value="RTA1"/>
    <property type="match status" value="1"/>
</dbReference>
<proteinExistence type="predicted"/>
<dbReference type="PANTHER" id="PTHR31465:SF15">
    <property type="entry name" value="LIPID TRANSPORTER ATNI-RELATED"/>
    <property type="match status" value="1"/>
</dbReference>
<feature type="transmembrane region" description="Helical" evidence="5">
    <location>
        <begin position="132"/>
        <end position="149"/>
    </location>
</feature>
<evidence type="ECO:0000256" key="3">
    <source>
        <dbReference type="ARBA" id="ARBA00022989"/>
    </source>
</evidence>
<protein>
    <submittedName>
        <fullName evidence="7">RTA1 domain-containing protein</fullName>
    </submittedName>
</protein>
<keyword evidence="3 5" id="KW-1133">Transmembrane helix</keyword>
<comment type="subcellular location">
    <subcellularLocation>
        <location evidence="1">Membrane</location>
        <topology evidence="1">Multi-pass membrane protein</topology>
    </subcellularLocation>
</comment>
<dbReference type="GO" id="GO:0016020">
    <property type="term" value="C:membrane"/>
    <property type="evidence" value="ECO:0007669"/>
    <property type="project" value="UniProtKB-SubCell"/>
</dbReference>
<feature type="transmembrane region" description="Helical" evidence="5">
    <location>
        <begin position="100"/>
        <end position="120"/>
    </location>
</feature>
<comment type="caution">
    <text evidence="7">The sequence shown here is derived from an EMBL/GenBank/DDBJ whole genome shotgun (WGS) entry which is preliminary data.</text>
</comment>